<evidence type="ECO:0000256" key="18">
    <source>
        <dbReference type="ARBA" id="ARBA00026041"/>
    </source>
</evidence>
<comment type="subcellular location">
    <subcellularLocation>
        <location evidence="3">Cell membrane</location>
        <location evidence="3">Sarcolemma</location>
        <topology evidence="3">Single-pass type II membrane protein</topology>
    </subcellularLocation>
    <subcellularLocation>
        <location evidence="2">Cytoplasm</location>
        <location evidence="2">Cytoskeleton</location>
    </subcellularLocation>
</comment>
<evidence type="ECO:0000256" key="6">
    <source>
        <dbReference type="ARBA" id="ARBA00015329"/>
    </source>
</evidence>
<dbReference type="GO" id="GO:0016012">
    <property type="term" value="C:sarcoglycan complex"/>
    <property type="evidence" value="ECO:0007669"/>
    <property type="project" value="InterPro"/>
</dbReference>
<feature type="transmembrane region" description="Helical" evidence="19">
    <location>
        <begin position="240"/>
        <end position="267"/>
    </location>
</feature>
<dbReference type="Pfam" id="PF00583">
    <property type="entry name" value="Acetyltransf_1"/>
    <property type="match status" value="1"/>
</dbReference>
<accession>A0A1B0GF52</accession>
<sequence length="509" mass="57609">MNIKMTSQSRFKFRRGEKEDMFAVHEMIQELADYEEMSNGPQQTVEDLKRDCHTEYCHIYVLDYLKEESEKVIIGYAICYFSYSTWLGKCYFLEDIYVRPAYRRLGAGSFMFREIAAQALGYQCKRIDFHVLSWNPATEFYKKLGAFDLTETEAWHYYRLNEKGINQVTIENTFVRGPSPSYSDDLNSENAAMSATLPIDSMSMKEHQPVRKQKHFLKEFCNLSVPHESKSSVKQGRHTFAFWAVVLVLLVLTVGNLILTLTIIGVLRLGKGIYGMELIPEEDVIKFFGCTDLDRIYSKNVGQFEGFIDEPLTITGDNAAVYVRMHHRNGQIHNRLIVDKSGVQFRGINTLDIKDPETGAVIFTTHRPHYNMPKGANMLLSKSIGATRIASAINQSLAITAPDDRLSIRGSEGIRIDAAAMFLQAEHNLLINSTQGALTLEANSGIYLNMEKIPIVKAEMGLRTGSVQYKLCVCMPQGIVFRIAIPRVHNGPKVSCAHFSAKHDPCIIN</sequence>
<keyword evidence="15" id="KW-0325">Glycoprotein</keyword>
<dbReference type="EnsemblMetazoa" id="GMOY011923-RA">
    <property type="protein sequence ID" value="GMOY011923-PA"/>
    <property type="gene ID" value="GMOY011923"/>
</dbReference>
<evidence type="ECO:0000259" key="20">
    <source>
        <dbReference type="PROSITE" id="PS51186"/>
    </source>
</evidence>
<dbReference type="AlphaFoldDB" id="A0A1B0GF52"/>
<evidence type="ECO:0000256" key="14">
    <source>
        <dbReference type="ARBA" id="ARBA00023157"/>
    </source>
</evidence>
<keyword evidence="13 19" id="KW-0472">Membrane</keyword>
<keyword evidence="16" id="KW-0206">Cytoskeleton</keyword>
<evidence type="ECO:0000256" key="3">
    <source>
        <dbReference type="ARBA" id="ARBA00004274"/>
    </source>
</evidence>
<protein>
    <recommendedName>
        <fullName evidence="6">Beta-sarcoglycan</fullName>
    </recommendedName>
</protein>
<comment type="subunit">
    <text evidence="18">Cross-link to form 2 major subcomplexes: one consisting of SGCB, SGCD and SGCG and the other consisting of SGCB and SGCD. The association between SGCB and SGCG is particularly strong while SGCA is loosely associated with the other sarcoglycans.</text>
</comment>
<evidence type="ECO:0000256" key="11">
    <source>
        <dbReference type="ARBA" id="ARBA00022968"/>
    </source>
</evidence>
<evidence type="ECO:0000256" key="5">
    <source>
        <dbReference type="ARBA" id="ARBA00008694"/>
    </source>
</evidence>
<keyword evidence="17" id="KW-0012">Acyltransferase</keyword>
<dbReference type="GO" id="GO:0042383">
    <property type="term" value="C:sarcolemma"/>
    <property type="evidence" value="ECO:0007669"/>
    <property type="project" value="UniProtKB-SubCell"/>
</dbReference>
<dbReference type="SUPFAM" id="SSF55729">
    <property type="entry name" value="Acyl-CoA N-acyltransferases (Nat)"/>
    <property type="match status" value="1"/>
</dbReference>
<evidence type="ECO:0000256" key="19">
    <source>
        <dbReference type="SAM" id="Phobius"/>
    </source>
</evidence>
<dbReference type="CDD" id="cd04301">
    <property type="entry name" value="NAT_SF"/>
    <property type="match status" value="1"/>
</dbReference>
<dbReference type="GO" id="GO:0007517">
    <property type="term" value="P:muscle organ development"/>
    <property type="evidence" value="ECO:0007669"/>
    <property type="project" value="InterPro"/>
</dbReference>
<evidence type="ECO:0000256" key="4">
    <source>
        <dbReference type="ARBA" id="ARBA00007574"/>
    </source>
</evidence>
<evidence type="ECO:0000256" key="12">
    <source>
        <dbReference type="ARBA" id="ARBA00022989"/>
    </source>
</evidence>
<organism evidence="21 22">
    <name type="scientific">Glossina morsitans morsitans</name>
    <name type="common">Savannah tsetse fly</name>
    <dbReference type="NCBI Taxonomy" id="37546"/>
    <lineage>
        <taxon>Eukaryota</taxon>
        <taxon>Metazoa</taxon>
        <taxon>Ecdysozoa</taxon>
        <taxon>Arthropoda</taxon>
        <taxon>Hexapoda</taxon>
        <taxon>Insecta</taxon>
        <taxon>Pterygota</taxon>
        <taxon>Neoptera</taxon>
        <taxon>Endopterygota</taxon>
        <taxon>Diptera</taxon>
        <taxon>Brachycera</taxon>
        <taxon>Muscomorpha</taxon>
        <taxon>Hippoboscoidea</taxon>
        <taxon>Glossinidae</taxon>
        <taxon>Glossina</taxon>
    </lineage>
</organism>
<dbReference type="PANTHER" id="PTHR21142:SF2">
    <property type="entry name" value="BETA-SARCOGLYCAN"/>
    <property type="match status" value="1"/>
</dbReference>
<comment type="function">
    <text evidence="1">Component of the sarcoglycan complex, a subcomplex of the dystrophin-glycoprotein complex which forms a link between the F-actin cytoskeleton and the extracellular matrix.</text>
</comment>
<dbReference type="GO" id="GO:0005856">
    <property type="term" value="C:cytoskeleton"/>
    <property type="evidence" value="ECO:0007669"/>
    <property type="project" value="UniProtKB-SubCell"/>
</dbReference>
<dbReference type="Proteomes" id="UP000092444">
    <property type="component" value="Unassembled WGS sequence"/>
</dbReference>
<comment type="similarity">
    <text evidence="5">Belongs to the acetyltransferase family.</text>
</comment>
<dbReference type="PANTHER" id="PTHR21142">
    <property type="entry name" value="SARCOGLYCANS"/>
    <property type="match status" value="1"/>
</dbReference>
<dbReference type="STRING" id="37546.A0A1B0GF52"/>
<dbReference type="VEuPathDB" id="VectorBase:GMOY011923"/>
<keyword evidence="14" id="KW-1015">Disulfide bond</keyword>
<keyword evidence="12 19" id="KW-1133">Transmembrane helix</keyword>
<evidence type="ECO:0000313" key="21">
    <source>
        <dbReference type="EnsemblMetazoa" id="GMOY011923-PA"/>
    </source>
</evidence>
<dbReference type="Gene3D" id="3.40.630.30">
    <property type="match status" value="1"/>
</dbReference>
<keyword evidence="7" id="KW-1003">Cell membrane</keyword>
<evidence type="ECO:0000256" key="10">
    <source>
        <dbReference type="ARBA" id="ARBA00022692"/>
    </source>
</evidence>
<evidence type="ECO:0000256" key="9">
    <source>
        <dbReference type="ARBA" id="ARBA00022679"/>
    </source>
</evidence>
<evidence type="ECO:0000256" key="1">
    <source>
        <dbReference type="ARBA" id="ARBA00002860"/>
    </source>
</evidence>
<dbReference type="PROSITE" id="PS51186">
    <property type="entry name" value="GNAT"/>
    <property type="match status" value="1"/>
</dbReference>
<keyword evidence="22" id="KW-1185">Reference proteome</keyword>
<evidence type="ECO:0000256" key="2">
    <source>
        <dbReference type="ARBA" id="ARBA00004245"/>
    </source>
</evidence>
<dbReference type="Pfam" id="PF04790">
    <property type="entry name" value="Sarcoglycan_1"/>
    <property type="match status" value="1"/>
</dbReference>
<dbReference type="FunFam" id="3.40.630.30:FF:000064">
    <property type="entry name" value="GNAT family acetyltransferase"/>
    <property type="match status" value="1"/>
</dbReference>
<keyword evidence="11" id="KW-0735">Signal-anchor</keyword>
<evidence type="ECO:0000256" key="7">
    <source>
        <dbReference type="ARBA" id="ARBA00022475"/>
    </source>
</evidence>
<dbReference type="GO" id="GO:0016747">
    <property type="term" value="F:acyltransferase activity, transferring groups other than amino-acyl groups"/>
    <property type="evidence" value="ECO:0007669"/>
    <property type="project" value="InterPro"/>
</dbReference>
<dbReference type="InterPro" id="IPR006875">
    <property type="entry name" value="Sarcoglycan"/>
</dbReference>
<evidence type="ECO:0000256" key="8">
    <source>
        <dbReference type="ARBA" id="ARBA00022490"/>
    </source>
</evidence>
<keyword evidence="10 19" id="KW-0812">Transmembrane</keyword>
<comment type="similarity">
    <text evidence="4">Belongs to the sarcoglycan beta/delta/gamma/zeta family.</text>
</comment>
<dbReference type="InterPro" id="IPR000182">
    <property type="entry name" value="GNAT_dom"/>
</dbReference>
<proteinExistence type="inferred from homology"/>
<dbReference type="EMBL" id="CCAG010012761">
    <property type="status" value="NOT_ANNOTATED_CDS"/>
    <property type="molecule type" value="Genomic_DNA"/>
</dbReference>
<evidence type="ECO:0000256" key="16">
    <source>
        <dbReference type="ARBA" id="ARBA00023212"/>
    </source>
</evidence>
<dbReference type="PhylomeDB" id="A0A1B0GF52"/>
<dbReference type="InterPro" id="IPR016181">
    <property type="entry name" value="Acyl_CoA_acyltransferase"/>
</dbReference>
<evidence type="ECO:0000256" key="17">
    <source>
        <dbReference type="ARBA" id="ARBA00023315"/>
    </source>
</evidence>
<keyword evidence="8" id="KW-0963">Cytoplasm</keyword>
<evidence type="ECO:0000256" key="15">
    <source>
        <dbReference type="ARBA" id="ARBA00023180"/>
    </source>
</evidence>
<dbReference type="InterPro" id="IPR027659">
    <property type="entry name" value="Sgcb"/>
</dbReference>
<keyword evidence="9" id="KW-0808">Transferase</keyword>
<feature type="domain" description="N-acetyltransferase" evidence="20">
    <location>
        <begin position="11"/>
        <end position="166"/>
    </location>
</feature>
<reference evidence="21" key="1">
    <citation type="submission" date="2020-05" db="UniProtKB">
        <authorList>
            <consortium name="EnsemblMetazoa"/>
        </authorList>
    </citation>
    <scope>IDENTIFICATION</scope>
    <source>
        <strain evidence="21">Yale</strain>
    </source>
</reference>
<evidence type="ECO:0000256" key="13">
    <source>
        <dbReference type="ARBA" id="ARBA00023136"/>
    </source>
</evidence>
<name>A0A1B0GF52_GLOMM</name>
<evidence type="ECO:0000313" key="22">
    <source>
        <dbReference type="Proteomes" id="UP000092444"/>
    </source>
</evidence>